<reference evidence="1" key="1">
    <citation type="submission" date="2013-08" db="EMBL/GenBank/DDBJ databases">
        <authorList>
            <person name="Mendez C."/>
            <person name="Richter M."/>
            <person name="Ferrer M."/>
            <person name="Sanchez J."/>
        </authorList>
    </citation>
    <scope>NUCLEOTIDE SEQUENCE</scope>
</reference>
<gene>
    <name evidence="1" type="ORF">B1A_19476</name>
</gene>
<dbReference type="Gene3D" id="3.40.710.10">
    <property type="entry name" value="DD-peptidase/beta-lactamase superfamily"/>
    <property type="match status" value="1"/>
</dbReference>
<organism evidence="1">
    <name type="scientific">mine drainage metagenome</name>
    <dbReference type="NCBI Taxonomy" id="410659"/>
    <lineage>
        <taxon>unclassified sequences</taxon>
        <taxon>metagenomes</taxon>
        <taxon>ecological metagenomes</taxon>
    </lineage>
</organism>
<proteinExistence type="predicted"/>
<keyword evidence="1" id="KW-0645">Protease</keyword>
<comment type="caution">
    <text evidence="1">The sequence shown here is derived from an EMBL/GenBank/DDBJ whole genome shotgun (WGS) entry which is preliminary data.</text>
</comment>
<keyword evidence="1" id="KW-0378">Hydrolase</keyword>
<dbReference type="GO" id="GO:0004180">
    <property type="term" value="F:carboxypeptidase activity"/>
    <property type="evidence" value="ECO:0007669"/>
    <property type="project" value="UniProtKB-KW"/>
</dbReference>
<sequence length="186" mass="19193">NTTDQMKLAQLLEKNPTLSQIVSYPQATLPVAGVVYNVDYDLGSDGIAGIKTGSTPSGGSFVFYSRANIQNQSTGIFGAVLFQQSGQPLITALDVAKALAKAAPGQVRYFKVISAGAVVGTLTPPGGGAINVYATKSVYAFGWSGLNESIAVSPTLKTHTVASGAKVAEITVKVGEQVFKEPAVVN</sequence>
<dbReference type="EMBL" id="AUZX01014368">
    <property type="protein sequence ID" value="EQD32498.1"/>
    <property type="molecule type" value="Genomic_DNA"/>
</dbReference>
<protein>
    <submittedName>
        <fullName evidence="1">Peptidase S11 D-alanyl-D-alanine carboxypeptidase 1</fullName>
    </submittedName>
</protein>
<dbReference type="AlphaFoldDB" id="T0YHF8"/>
<feature type="non-terminal residue" evidence="1">
    <location>
        <position position="1"/>
    </location>
</feature>
<reference evidence="1" key="2">
    <citation type="journal article" date="2014" name="ISME J.">
        <title>Microbial stratification in low pH oxic and suboxic macroscopic growths along an acid mine drainage.</title>
        <authorList>
            <person name="Mendez-Garcia C."/>
            <person name="Mesa V."/>
            <person name="Sprenger R.R."/>
            <person name="Richter M."/>
            <person name="Diez M.S."/>
            <person name="Solano J."/>
            <person name="Bargiela R."/>
            <person name="Golyshina O.V."/>
            <person name="Manteca A."/>
            <person name="Ramos J.L."/>
            <person name="Gallego J.R."/>
            <person name="Llorente I."/>
            <person name="Martins Dos Santos V.A."/>
            <person name="Jensen O.N."/>
            <person name="Pelaez A.I."/>
            <person name="Sanchez J."/>
            <person name="Ferrer M."/>
        </authorList>
    </citation>
    <scope>NUCLEOTIDE SEQUENCE</scope>
</reference>
<dbReference type="SUPFAM" id="SSF56601">
    <property type="entry name" value="beta-lactamase/transpeptidase-like"/>
    <property type="match status" value="1"/>
</dbReference>
<keyword evidence="1" id="KW-0121">Carboxypeptidase</keyword>
<dbReference type="InterPro" id="IPR012338">
    <property type="entry name" value="Beta-lactam/transpept-like"/>
</dbReference>
<accession>T0YHF8</accession>
<evidence type="ECO:0000313" key="1">
    <source>
        <dbReference type="EMBL" id="EQD32498.1"/>
    </source>
</evidence>
<feature type="non-terminal residue" evidence="1">
    <location>
        <position position="186"/>
    </location>
</feature>
<name>T0YHF8_9ZZZZ</name>